<evidence type="ECO:0000313" key="4">
    <source>
        <dbReference type="Proteomes" id="UP000094526"/>
    </source>
</evidence>
<dbReference type="VEuPathDB" id="FungiDB:G647_08317"/>
<dbReference type="VEuPathDB" id="FungiDB:CLCR_11287"/>
<sequence length="647" mass="71911">MQYIQTFASCAALIRDPLGHIFAGLPRASAFSAAISSNVALHPPLPVEKGTEAGGRSVEVMERESYSPDESEDVKAKPSMASGLLLSRVTSAPEPRRPLPEVPLSPSFDNAPRKRDLPVEASYRRPVSGHSPPATNFWPSGNSSPRGEFREPPDKRPRLDYIPEQPETAVESSKRRMVPHHASPHVYPGEHWPPRPPPENISQNRSWRGTCGNCSDTESLVLELVQGFLELRAEVARVLTIPTGPKSPVESLTWTLNEIRNTSRLVQSNAAMTKPGLPSLADVVPPPFVHEIRRLSIHGQSSAAPTSINEPHKASLPPDTPRVDDYQRRQLEQPLQMPRPFEQGLPPIVQGEELKRHPAYDQAISGSGQSPHPSSASSVYGSIQSPMQSQPSTRTLPSPPGVQYPRTGSSEYTQYSPTTTQAAHTTHLQDLQHQISTKTLALQTLQREHDQLLAAFSRSQIRCTALDKKSRVSDHEINTLTEDKIRLQQQVEAMEAQIQDLMRSRDEVNQQSSADGAQWRQIVAMSSQLQLKGADDARRFRLEREAWERERASLHKRIEELESGKEKLPEAGRVSGSTTPVANDPILTSGSVEVLREEIVRLRRRCVELELMLQELAGEAEQIENVITTLENVRKALTSKKRRTDDS</sequence>
<feature type="compositionally biased region" description="Polar residues" evidence="2">
    <location>
        <begin position="383"/>
        <end position="396"/>
    </location>
</feature>
<name>A0A1C1CI70_9EURO</name>
<dbReference type="EMBL" id="LGRB01000012">
    <property type="protein sequence ID" value="OCT48167.1"/>
    <property type="molecule type" value="Genomic_DNA"/>
</dbReference>
<feature type="compositionally biased region" description="Polar residues" evidence="2">
    <location>
        <begin position="133"/>
        <end position="145"/>
    </location>
</feature>
<keyword evidence="4" id="KW-1185">Reference proteome</keyword>
<dbReference type="AlphaFoldDB" id="A0A1C1CI70"/>
<reference evidence="4" key="1">
    <citation type="submission" date="2015-07" db="EMBL/GenBank/DDBJ databases">
        <authorList>
            <person name="Teixeira M.M."/>
            <person name="Souza R.C."/>
            <person name="Almeida L.G."/>
            <person name="Vicente V.A."/>
            <person name="de Hoog S."/>
            <person name="Bocca A.L."/>
            <person name="de Almeida S.R."/>
            <person name="Vasconcelos A.T."/>
            <person name="Felipe M.S."/>
        </authorList>
    </citation>
    <scope>NUCLEOTIDE SEQUENCE [LARGE SCALE GENOMIC DNA]</scope>
    <source>
        <strain evidence="4">KSF</strain>
    </source>
</reference>
<protein>
    <submittedName>
        <fullName evidence="3">Uncharacterized protein</fullName>
    </submittedName>
</protein>
<feature type="region of interest" description="Disordered" evidence="2">
    <location>
        <begin position="46"/>
        <end position="204"/>
    </location>
</feature>
<feature type="compositionally biased region" description="Polar residues" evidence="2">
    <location>
        <begin position="299"/>
        <end position="309"/>
    </location>
</feature>
<keyword evidence="1" id="KW-0175">Coiled coil</keyword>
<feature type="coiled-coil region" evidence="1">
    <location>
        <begin position="477"/>
        <end position="511"/>
    </location>
</feature>
<proteinExistence type="predicted"/>
<feature type="region of interest" description="Disordered" evidence="2">
    <location>
        <begin position="299"/>
        <end position="324"/>
    </location>
</feature>
<evidence type="ECO:0000256" key="2">
    <source>
        <dbReference type="SAM" id="MobiDB-lite"/>
    </source>
</evidence>
<feature type="compositionally biased region" description="Basic and acidic residues" evidence="2">
    <location>
        <begin position="147"/>
        <end position="161"/>
    </location>
</feature>
<dbReference type="OrthoDB" id="5427204at2759"/>
<feature type="coiled-coil region" evidence="1">
    <location>
        <begin position="537"/>
        <end position="564"/>
    </location>
</feature>
<feature type="compositionally biased region" description="Low complexity" evidence="2">
    <location>
        <begin position="365"/>
        <end position="382"/>
    </location>
</feature>
<comment type="caution">
    <text evidence="3">The sequence shown here is derived from an EMBL/GenBank/DDBJ whole genome shotgun (WGS) entry which is preliminary data.</text>
</comment>
<evidence type="ECO:0000256" key="1">
    <source>
        <dbReference type="SAM" id="Coils"/>
    </source>
</evidence>
<feature type="region of interest" description="Disordered" evidence="2">
    <location>
        <begin position="362"/>
        <end position="423"/>
    </location>
</feature>
<evidence type="ECO:0000313" key="3">
    <source>
        <dbReference type="EMBL" id="OCT48167.1"/>
    </source>
</evidence>
<dbReference type="STRING" id="86049.A0A1C1CI70"/>
<gene>
    <name evidence="3" type="ORF">CLCR_11287</name>
</gene>
<accession>A0A1C1CI70</accession>
<feature type="coiled-coil region" evidence="1">
    <location>
        <begin position="592"/>
        <end position="640"/>
    </location>
</feature>
<dbReference type="Proteomes" id="UP000094526">
    <property type="component" value="Unassembled WGS sequence"/>
</dbReference>
<dbReference type="eggNOG" id="ENOG502SAVR">
    <property type="taxonomic scope" value="Eukaryota"/>
</dbReference>
<organism evidence="3 4">
    <name type="scientific">Cladophialophora carrionii</name>
    <dbReference type="NCBI Taxonomy" id="86049"/>
    <lineage>
        <taxon>Eukaryota</taxon>
        <taxon>Fungi</taxon>
        <taxon>Dikarya</taxon>
        <taxon>Ascomycota</taxon>
        <taxon>Pezizomycotina</taxon>
        <taxon>Eurotiomycetes</taxon>
        <taxon>Chaetothyriomycetidae</taxon>
        <taxon>Chaetothyriales</taxon>
        <taxon>Herpotrichiellaceae</taxon>
        <taxon>Cladophialophora</taxon>
    </lineage>
</organism>
<feature type="compositionally biased region" description="Polar residues" evidence="2">
    <location>
        <begin position="406"/>
        <end position="417"/>
    </location>
</feature>